<reference evidence="3" key="1">
    <citation type="journal article" date="2019" name="Int. J. Syst. Evol. Microbiol.">
        <title>The Global Catalogue of Microorganisms (GCM) 10K type strain sequencing project: providing services to taxonomists for standard genome sequencing and annotation.</title>
        <authorList>
            <consortium name="The Broad Institute Genomics Platform"/>
            <consortium name="The Broad Institute Genome Sequencing Center for Infectious Disease"/>
            <person name="Wu L."/>
            <person name="Ma J."/>
        </authorList>
    </citation>
    <scope>NUCLEOTIDE SEQUENCE [LARGE SCALE GENOMIC DNA]</scope>
    <source>
        <strain evidence="3">KCTC 62102</strain>
    </source>
</reference>
<dbReference type="SUPFAM" id="SSF81901">
    <property type="entry name" value="HCP-like"/>
    <property type="match status" value="1"/>
</dbReference>
<evidence type="ECO:0000313" key="3">
    <source>
        <dbReference type="Proteomes" id="UP001595445"/>
    </source>
</evidence>
<dbReference type="InterPro" id="IPR011990">
    <property type="entry name" value="TPR-like_helical_dom_sf"/>
</dbReference>
<sequence length="262" mass="28170">MRNPMLHTGLLLAMLAAATPVAADVVLPPAIAASPRLKDLRRSMMAGRELSDRQLQVLADAGEGLAAARYARRLEERGLVEYLDDAAHYYSIAVYADREFAIPRLIAILRGGQAEFGPARLRNIREVLDREARTDPVAAAGLAELLLRGKPFEQDVPRARELLLAAAEAGDFKAGIRLAQSHFTGAPGLPPDPEGARRPLELALSSPDPGVQSIARTLLNQLPGGVPEFPPAPPAPAAEDWTTVSLSLRPRLRPETLQGATR</sequence>
<gene>
    <name evidence="2" type="ORF">ACFOD6_00870</name>
</gene>
<keyword evidence="1" id="KW-0732">Signal</keyword>
<evidence type="ECO:0000313" key="2">
    <source>
        <dbReference type="EMBL" id="MFC3084587.1"/>
    </source>
</evidence>
<evidence type="ECO:0000256" key="1">
    <source>
        <dbReference type="SAM" id="SignalP"/>
    </source>
</evidence>
<dbReference type="Proteomes" id="UP001595445">
    <property type="component" value="Unassembled WGS sequence"/>
</dbReference>
<protein>
    <recommendedName>
        <fullName evidence="4">Sel1 repeat family protein</fullName>
    </recommendedName>
</protein>
<name>A0ABV7DNP7_9RHOB</name>
<proteinExistence type="predicted"/>
<accession>A0ABV7DNP7</accession>
<organism evidence="2 3">
    <name type="scientific">Tabrizicola soli</name>
    <dbReference type="NCBI Taxonomy" id="2185115"/>
    <lineage>
        <taxon>Bacteria</taxon>
        <taxon>Pseudomonadati</taxon>
        <taxon>Pseudomonadota</taxon>
        <taxon>Alphaproteobacteria</taxon>
        <taxon>Rhodobacterales</taxon>
        <taxon>Paracoccaceae</taxon>
        <taxon>Tabrizicola</taxon>
    </lineage>
</organism>
<dbReference type="RefSeq" id="WP_197642284.1">
    <property type="nucleotide sequence ID" value="NZ_JAEACP010000004.1"/>
</dbReference>
<feature type="signal peptide" evidence="1">
    <location>
        <begin position="1"/>
        <end position="23"/>
    </location>
</feature>
<comment type="caution">
    <text evidence="2">The sequence shown here is derived from an EMBL/GenBank/DDBJ whole genome shotgun (WGS) entry which is preliminary data.</text>
</comment>
<feature type="chain" id="PRO_5046398269" description="Sel1 repeat family protein" evidence="1">
    <location>
        <begin position="24"/>
        <end position="262"/>
    </location>
</feature>
<evidence type="ECO:0008006" key="4">
    <source>
        <dbReference type="Google" id="ProtNLM"/>
    </source>
</evidence>
<keyword evidence="3" id="KW-1185">Reference proteome</keyword>
<dbReference type="Gene3D" id="1.25.40.10">
    <property type="entry name" value="Tetratricopeptide repeat domain"/>
    <property type="match status" value="1"/>
</dbReference>
<dbReference type="EMBL" id="JBHRSM010000001">
    <property type="protein sequence ID" value="MFC3084587.1"/>
    <property type="molecule type" value="Genomic_DNA"/>
</dbReference>